<dbReference type="Pfam" id="PF03816">
    <property type="entry name" value="LytR_cpsA_psr"/>
    <property type="match status" value="1"/>
</dbReference>
<reference evidence="3 4" key="1">
    <citation type="submission" date="2019-06" db="EMBL/GenBank/DDBJ databases">
        <authorList>
            <person name="Mardanova A.M."/>
            <person name="Pudova D.S."/>
            <person name="Shagimardanova E.I."/>
            <person name="Gogoleva N.E."/>
            <person name="Lutfullin M.T."/>
            <person name="Hadieva G.F."/>
            <person name="Sharipova M.R."/>
        </authorList>
    </citation>
    <scope>NUCLEOTIDE SEQUENCE [LARGE SCALE GENOMIC DNA]</scope>
    <source>
        <strain evidence="3 4">MG-1</strain>
    </source>
</reference>
<evidence type="ECO:0000313" key="3">
    <source>
        <dbReference type="EMBL" id="TNM52972.1"/>
    </source>
</evidence>
<protein>
    <submittedName>
        <fullName evidence="3">Transcriptional regulator</fullName>
    </submittedName>
</protein>
<evidence type="ECO:0000259" key="2">
    <source>
        <dbReference type="Pfam" id="PF03816"/>
    </source>
</evidence>
<dbReference type="InterPro" id="IPR050922">
    <property type="entry name" value="LytR/CpsA/Psr_CW_biosynth"/>
</dbReference>
<dbReference type="AlphaFoldDB" id="A0A5C4WYD5"/>
<gene>
    <name evidence="3" type="ORF">FHQ09_16950</name>
</gene>
<evidence type="ECO:0000256" key="1">
    <source>
        <dbReference type="ARBA" id="ARBA00006068"/>
    </source>
</evidence>
<dbReference type="PANTHER" id="PTHR33392:SF6">
    <property type="entry name" value="POLYISOPRENYL-TEICHOIC ACID--PEPTIDOGLYCAN TEICHOIC ACID TRANSFERASE TAGU"/>
    <property type="match status" value="1"/>
</dbReference>
<sequence length="307" mass="32349">MAKLTKMVSAIGSLKDLNSARAEFDDASKTIPAEAAFPPADIRPNADDSRTLMLRITNPGNLAEAAPQPSSQGDTFAVIHVPSAGDFAAVLVFNPSTQIEAGQTFGTIADEGGWPVVVAMAEEFLGVRIDHIAQLESDALGQVIDELGGLQVYSRTAFSAGGTDFAEGTNNLDGATSTIFTAADPVDDAGQTRTRNQRAVVRALVQGLKSGGLVKDPNKGAAVLGHFASGIQHNAELTTGELVKIANRLRTLQTDDIAVVTVPTKSRREKDGTVIIDFDPEAVPALKNALISNDLADFFRYLVSLGY</sequence>
<organism evidence="3 4">
    <name type="scientific">Brevibacterium sediminis</name>
    <dbReference type="NCBI Taxonomy" id="1857024"/>
    <lineage>
        <taxon>Bacteria</taxon>
        <taxon>Bacillati</taxon>
        <taxon>Actinomycetota</taxon>
        <taxon>Actinomycetes</taxon>
        <taxon>Micrococcales</taxon>
        <taxon>Brevibacteriaceae</taxon>
        <taxon>Brevibacterium</taxon>
    </lineage>
</organism>
<feature type="domain" description="Cell envelope-related transcriptional attenuator" evidence="2">
    <location>
        <begin position="108"/>
        <end position="209"/>
    </location>
</feature>
<name>A0A5C4WYD5_9MICO</name>
<comment type="similarity">
    <text evidence="1">Belongs to the LytR/CpsA/Psr (LCP) family.</text>
</comment>
<dbReference type="PANTHER" id="PTHR33392">
    <property type="entry name" value="POLYISOPRENYL-TEICHOIC ACID--PEPTIDOGLYCAN TEICHOIC ACID TRANSFERASE TAGU"/>
    <property type="match status" value="1"/>
</dbReference>
<evidence type="ECO:0000313" key="4">
    <source>
        <dbReference type="Proteomes" id="UP000314223"/>
    </source>
</evidence>
<dbReference type="Gene3D" id="3.40.630.190">
    <property type="entry name" value="LCP protein"/>
    <property type="match status" value="1"/>
</dbReference>
<dbReference type="InterPro" id="IPR004474">
    <property type="entry name" value="LytR_CpsA_psr"/>
</dbReference>
<dbReference type="Proteomes" id="UP000314223">
    <property type="component" value="Unassembled WGS sequence"/>
</dbReference>
<comment type="caution">
    <text evidence="3">The sequence shown here is derived from an EMBL/GenBank/DDBJ whole genome shotgun (WGS) entry which is preliminary data.</text>
</comment>
<dbReference type="RefSeq" id="WP_139470060.1">
    <property type="nucleotide sequence ID" value="NZ_VDMQ01000013.1"/>
</dbReference>
<dbReference type="EMBL" id="VDMQ01000013">
    <property type="protein sequence ID" value="TNM52972.1"/>
    <property type="molecule type" value="Genomic_DNA"/>
</dbReference>
<accession>A0A5C4WYD5</accession>
<proteinExistence type="inferred from homology"/>